<feature type="compositionally biased region" description="Basic and acidic residues" evidence="8">
    <location>
        <begin position="450"/>
        <end position="466"/>
    </location>
</feature>
<dbReference type="GO" id="GO:0005634">
    <property type="term" value="C:nucleus"/>
    <property type="evidence" value="ECO:0007669"/>
    <property type="project" value="TreeGrafter"/>
</dbReference>
<sequence length="508" mass="55797">MSSPEPAITASKATRTTRTRASRVTNGAKHGKTAVATDEKVTSKTTVTSRTKAVAVKTEVEVEKKVVATKTKKRTANLAAQVKAEQDEDSELSELSDPSEPEAKPKPSSKKRKTKAKADPTSPNEDDETKPKKKRRTKAEKEAEEAMTLAARTATTALKRAMFVGAHVSAAGGVQNSIQNATKIGANAFALFLKSQRKWESPPLQAEHREEFHSRLKSHNYDAGKYILPHGSYLINLAQADKAKADQAYESFIDDLRRCEALGIRLYNFHPGSTGGDTMEAACGRIADQLNRAIRETKFVVPLLECYDLRTPEVFEETMRSFDDVVGIQYLKALHRAVNDSKAPFASHRDLHANIGTGFLGLQTFHNVMNYEPFQHLPMVLETPIEVKGPDGKMIEDKQIWADEIKLLESLIGMDTESEVFRTKSEALQAKGASERARIQEQVDKKVEKDAKKAESEAKKAAKKEAVATNGVKKKAAKKKPGLKKEESTLSSLSSPPSSCDSCGEESS</sequence>
<evidence type="ECO:0000313" key="11">
    <source>
        <dbReference type="Proteomes" id="UP001174691"/>
    </source>
</evidence>
<dbReference type="SUPFAM" id="SSF51658">
    <property type="entry name" value="Xylose isomerase-like"/>
    <property type="match status" value="1"/>
</dbReference>
<feature type="region of interest" description="Disordered" evidence="8">
    <location>
        <begin position="68"/>
        <end position="146"/>
    </location>
</feature>
<feature type="domain" description="Xylose isomerase-like TIM barrel" evidence="9">
    <location>
        <begin position="179"/>
        <end position="328"/>
    </location>
</feature>
<dbReference type="GO" id="GO:0003906">
    <property type="term" value="F:DNA-(apurinic or apyrimidinic site) endonuclease activity"/>
    <property type="evidence" value="ECO:0007669"/>
    <property type="project" value="TreeGrafter"/>
</dbReference>
<feature type="compositionally biased region" description="Acidic residues" evidence="8">
    <location>
        <begin position="86"/>
        <end position="100"/>
    </location>
</feature>
<comment type="similarity">
    <text evidence="2">Belongs to the AP endonuclease 2 family.</text>
</comment>
<feature type="region of interest" description="Disordered" evidence="8">
    <location>
        <begin position="450"/>
        <end position="508"/>
    </location>
</feature>
<comment type="caution">
    <text evidence="10">The sequence shown here is derived from an EMBL/GenBank/DDBJ whole genome shotgun (WGS) entry which is preliminary data.</text>
</comment>
<keyword evidence="4" id="KW-0227">DNA damage</keyword>
<evidence type="ECO:0000256" key="3">
    <source>
        <dbReference type="ARBA" id="ARBA00022723"/>
    </source>
</evidence>
<dbReference type="EMBL" id="JANBVN010000008">
    <property type="protein sequence ID" value="KAJ9164952.1"/>
    <property type="molecule type" value="Genomic_DNA"/>
</dbReference>
<evidence type="ECO:0000259" key="9">
    <source>
        <dbReference type="Pfam" id="PF01261"/>
    </source>
</evidence>
<dbReference type="GO" id="GO:0005739">
    <property type="term" value="C:mitochondrion"/>
    <property type="evidence" value="ECO:0007669"/>
    <property type="project" value="TreeGrafter"/>
</dbReference>
<evidence type="ECO:0000256" key="5">
    <source>
        <dbReference type="ARBA" id="ARBA00022801"/>
    </source>
</evidence>
<evidence type="ECO:0000256" key="8">
    <source>
        <dbReference type="SAM" id="MobiDB-lite"/>
    </source>
</evidence>
<evidence type="ECO:0000256" key="4">
    <source>
        <dbReference type="ARBA" id="ARBA00022763"/>
    </source>
</evidence>
<reference evidence="10" key="1">
    <citation type="submission" date="2022-07" db="EMBL/GenBank/DDBJ databases">
        <title>Fungi with potential for degradation of polypropylene.</title>
        <authorList>
            <person name="Gostincar C."/>
        </authorList>
    </citation>
    <scope>NUCLEOTIDE SEQUENCE</scope>
    <source>
        <strain evidence="10">EXF-13287</strain>
    </source>
</reference>
<evidence type="ECO:0000256" key="1">
    <source>
        <dbReference type="ARBA" id="ARBA00001947"/>
    </source>
</evidence>
<accession>A0AA38S1M8</accession>
<keyword evidence="3" id="KW-0479">Metal-binding</keyword>
<protein>
    <submittedName>
        <fullName evidence="10">DNA-lyase</fullName>
    </submittedName>
</protein>
<dbReference type="GO" id="GO:0008081">
    <property type="term" value="F:phosphoric diester hydrolase activity"/>
    <property type="evidence" value="ECO:0007669"/>
    <property type="project" value="TreeGrafter"/>
</dbReference>
<dbReference type="InterPro" id="IPR001719">
    <property type="entry name" value="AP_endonuc_2"/>
</dbReference>
<evidence type="ECO:0000256" key="7">
    <source>
        <dbReference type="ARBA" id="ARBA00023204"/>
    </source>
</evidence>
<keyword evidence="5" id="KW-0378">Hydrolase</keyword>
<dbReference type="Proteomes" id="UP001174691">
    <property type="component" value="Unassembled WGS sequence"/>
</dbReference>
<dbReference type="InterPro" id="IPR013022">
    <property type="entry name" value="Xyl_isomerase-like_TIM-brl"/>
</dbReference>
<proteinExistence type="inferred from homology"/>
<feature type="compositionally biased region" description="Low complexity" evidence="8">
    <location>
        <begin position="43"/>
        <end position="52"/>
    </location>
</feature>
<dbReference type="CDD" id="cd00019">
    <property type="entry name" value="AP2Ec"/>
    <property type="match status" value="1"/>
</dbReference>
<dbReference type="GO" id="GO:0006284">
    <property type="term" value="P:base-excision repair"/>
    <property type="evidence" value="ECO:0007669"/>
    <property type="project" value="TreeGrafter"/>
</dbReference>
<name>A0AA38S1M8_9PEZI</name>
<feature type="compositionally biased region" description="Basic residues" evidence="8">
    <location>
        <begin position="472"/>
        <end position="482"/>
    </location>
</feature>
<dbReference type="InterPro" id="IPR036237">
    <property type="entry name" value="Xyl_isomerase-like_sf"/>
</dbReference>
<dbReference type="AlphaFoldDB" id="A0AA38S1M8"/>
<evidence type="ECO:0000313" key="10">
    <source>
        <dbReference type="EMBL" id="KAJ9164952.1"/>
    </source>
</evidence>
<keyword evidence="7" id="KW-0234">DNA repair</keyword>
<keyword evidence="11" id="KW-1185">Reference proteome</keyword>
<dbReference type="NCBIfam" id="TIGR00587">
    <property type="entry name" value="nfo"/>
    <property type="match status" value="1"/>
</dbReference>
<gene>
    <name evidence="10" type="ORF">NKR19_g883</name>
</gene>
<dbReference type="PROSITE" id="PS00729">
    <property type="entry name" value="AP_NUCLEASE_F2_1"/>
    <property type="match status" value="1"/>
</dbReference>
<organism evidence="10 11">
    <name type="scientific">Coniochaeta hoffmannii</name>
    <dbReference type="NCBI Taxonomy" id="91930"/>
    <lineage>
        <taxon>Eukaryota</taxon>
        <taxon>Fungi</taxon>
        <taxon>Dikarya</taxon>
        <taxon>Ascomycota</taxon>
        <taxon>Pezizomycotina</taxon>
        <taxon>Sordariomycetes</taxon>
        <taxon>Sordariomycetidae</taxon>
        <taxon>Coniochaetales</taxon>
        <taxon>Coniochaetaceae</taxon>
        <taxon>Coniochaeta</taxon>
    </lineage>
</organism>
<feature type="region of interest" description="Disordered" evidence="8">
    <location>
        <begin position="1"/>
        <end position="52"/>
    </location>
</feature>
<dbReference type="GO" id="GO:0003677">
    <property type="term" value="F:DNA binding"/>
    <property type="evidence" value="ECO:0007669"/>
    <property type="project" value="InterPro"/>
</dbReference>
<evidence type="ECO:0000256" key="2">
    <source>
        <dbReference type="ARBA" id="ARBA00005340"/>
    </source>
</evidence>
<dbReference type="PROSITE" id="PS51432">
    <property type="entry name" value="AP_NUCLEASE_F2_4"/>
    <property type="match status" value="1"/>
</dbReference>
<dbReference type="Gene3D" id="3.20.20.150">
    <property type="entry name" value="Divalent-metal-dependent TIM barrel enzymes"/>
    <property type="match status" value="2"/>
</dbReference>
<dbReference type="GO" id="GO:0008270">
    <property type="term" value="F:zinc ion binding"/>
    <property type="evidence" value="ECO:0007669"/>
    <property type="project" value="InterPro"/>
</dbReference>
<feature type="compositionally biased region" description="Low complexity" evidence="8">
    <location>
        <begin position="489"/>
        <end position="502"/>
    </location>
</feature>
<dbReference type="InterPro" id="IPR018246">
    <property type="entry name" value="AP_endonuc_F2_Zn_BS"/>
</dbReference>
<dbReference type="SMART" id="SM00518">
    <property type="entry name" value="AP2Ec"/>
    <property type="match status" value="1"/>
</dbReference>
<dbReference type="PANTHER" id="PTHR21445">
    <property type="entry name" value="ENDONUCLEASE IV ENDODEOXYRIBONUCLEASE IV"/>
    <property type="match status" value="1"/>
</dbReference>
<dbReference type="Pfam" id="PF01261">
    <property type="entry name" value="AP_endonuc_2"/>
    <property type="match status" value="1"/>
</dbReference>
<evidence type="ECO:0000256" key="6">
    <source>
        <dbReference type="ARBA" id="ARBA00022833"/>
    </source>
</evidence>
<comment type="cofactor">
    <cofactor evidence="1">
        <name>Zn(2+)</name>
        <dbReference type="ChEBI" id="CHEBI:29105"/>
    </cofactor>
</comment>
<dbReference type="PANTHER" id="PTHR21445:SF0">
    <property type="entry name" value="APURINIC-APYRIMIDINIC ENDONUCLEASE"/>
    <property type="match status" value="1"/>
</dbReference>
<keyword evidence="6" id="KW-0862">Zinc</keyword>